<dbReference type="NCBIfam" id="TIGR02436">
    <property type="entry name" value="four helix bundle protein"/>
    <property type="match status" value="1"/>
</dbReference>
<reference evidence="1 3" key="2">
    <citation type="submission" date="2018-07" db="EMBL/GenBank/DDBJ databases">
        <title>Complete genome of the Arcobacter bivalviorum type strain LMG 26154.</title>
        <authorList>
            <person name="Miller W.G."/>
            <person name="Yee E."/>
            <person name="Bono J.L."/>
        </authorList>
    </citation>
    <scope>NUCLEOTIDE SEQUENCE [LARGE SCALE GENOMIC DNA]</scope>
    <source>
        <strain evidence="1 3">LMG 26154</strain>
    </source>
</reference>
<evidence type="ECO:0000313" key="1">
    <source>
        <dbReference type="EMBL" id="AXH11671.1"/>
    </source>
</evidence>
<dbReference type="PANTHER" id="PTHR38471">
    <property type="entry name" value="FOUR HELIX BUNDLE PROTEIN"/>
    <property type="match status" value="1"/>
</dbReference>
<dbReference type="RefSeq" id="WP_114838540.1">
    <property type="nucleotide sequence ID" value="NZ_CP031217.1"/>
</dbReference>
<dbReference type="Gene3D" id="1.20.1440.60">
    <property type="entry name" value="23S rRNA-intervening sequence"/>
    <property type="match status" value="1"/>
</dbReference>
<organism evidence="2 4">
    <name type="scientific">Halarcobacter bivalviorum</name>
    <dbReference type="NCBI Taxonomy" id="663364"/>
    <lineage>
        <taxon>Bacteria</taxon>
        <taxon>Pseudomonadati</taxon>
        <taxon>Campylobacterota</taxon>
        <taxon>Epsilonproteobacteria</taxon>
        <taxon>Campylobacterales</taxon>
        <taxon>Arcobacteraceae</taxon>
        <taxon>Halarcobacter</taxon>
    </lineage>
</organism>
<evidence type="ECO:0000313" key="3">
    <source>
        <dbReference type="Proteomes" id="UP000253850"/>
    </source>
</evidence>
<proteinExistence type="predicted"/>
<name>A0AAX2A987_9BACT</name>
<sequence length="117" mass="13383">MNNVLKNKSYDFALRIVNLTKYLQEEKKEFILSKQILRSGTAIGALIAESEYAQSKSDFISKLHISIKEANETNYWLNLLKDSSYINDKMHKSISPDLTELLKILTSSIKTAKENNV</sequence>
<dbReference type="PANTHER" id="PTHR38471:SF2">
    <property type="entry name" value="FOUR HELIX BUNDLE PROTEIN"/>
    <property type="match status" value="1"/>
</dbReference>
<dbReference type="AlphaFoldDB" id="A0AAX2A987"/>
<dbReference type="InterPro" id="IPR036583">
    <property type="entry name" value="23S_rRNA_IVS_sf"/>
</dbReference>
<accession>A0AAX2A987</accession>
<dbReference type="EMBL" id="PDKM01000001">
    <property type="protein sequence ID" value="RXK10804.1"/>
    <property type="molecule type" value="Genomic_DNA"/>
</dbReference>
<dbReference type="Proteomes" id="UP000289193">
    <property type="component" value="Unassembled WGS sequence"/>
</dbReference>
<reference evidence="2 4" key="1">
    <citation type="submission" date="2017-10" db="EMBL/GenBank/DDBJ databases">
        <title>Genomics of the genus Arcobacter.</title>
        <authorList>
            <person name="Perez-Cataluna A."/>
            <person name="Figueras M.J."/>
        </authorList>
    </citation>
    <scope>NUCLEOTIDE SEQUENCE [LARGE SCALE GENOMIC DNA]</scope>
    <source>
        <strain evidence="2 4">CECT 7835</strain>
    </source>
</reference>
<dbReference type="KEGG" id="hbv:ABIV_0658"/>
<protein>
    <submittedName>
        <fullName evidence="1">23S rRNA-IVP family protein</fullName>
    </submittedName>
    <submittedName>
        <fullName evidence="2">Four helix bundle protein</fullName>
    </submittedName>
</protein>
<dbReference type="InterPro" id="IPR012657">
    <property type="entry name" value="23S_rRNA-intervening_sequence"/>
</dbReference>
<gene>
    <name evidence="1" type="ORF">ABIV_0658</name>
    <name evidence="2" type="ORF">CRV05_00075</name>
</gene>
<keyword evidence="4" id="KW-1185">Reference proteome</keyword>
<dbReference type="EMBL" id="CP031217">
    <property type="protein sequence ID" value="AXH11671.1"/>
    <property type="molecule type" value="Genomic_DNA"/>
</dbReference>
<dbReference type="Proteomes" id="UP000253850">
    <property type="component" value="Chromosome"/>
</dbReference>
<evidence type="ECO:0000313" key="4">
    <source>
        <dbReference type="Proteomes" id="UP000289193"/>
    </source>
</evidence>
<dbReference type="SUPFAM" id="SSF158446">
    <property type="entry name" value="IVS-encoded protein-like"/>
    <property type="match status" value="1"/>
</dbReference>
<dbReference type="PIRSF" id="PIRSF035652">
    <property type="entry name" value="CHP02436"/>
    <property type="match status" value="1"/>
</dbReference>
<dbReference type="Pfam" id="PF05635">
    <property type="entry name" value="23S_rRNA_IVP"/>
    <property type="match status" value="1"/>
</dbReference>
<evidence type="ECO:0000313" key="2">
    <source>
        <dbReference type="EMBL" id="RXK10804.1"/>
    </source>
</evidence>